<evidence type="ECO:0000313" key="2">
    <source>
        <dbReference type="Proteomes" id="UP000199408"/>
    </source>
</evidence>
<evidence type="ECO:0000313" key="1">
    <source>
        <dbReference type="EMBL" id="SCG55278.1"/>
    </source>
</evidence>
<dbReference type="RefSeq" id="WP_245675527.1">
    <property type="nucleotide sequence ID" value="NZ_FMDN01000009.1"/>
</dbReference>
<keyword evidence="1" id="KW-0418">Kinase</keyword>
<keyword evidence="2" id="KW-1185">Reference proteome</keyword>
<dbReference type="AlphaFoldDB" id="A0A1C5IA19"/>
<dbReference type="SUPFAM" id="SSF52540">
    <property type="entry name" value="P-loop containing nucleoside triphosphate hydrolases"/>
    <property type="match status" value="1"/>
</dbReference>
<proteinExistence type="predicted"/>
<dbReference type="InterPro" id="IPR027417">
    <property type="entry name" value="P-loop_NTPase"/>
</dbReference>
<dbReference type="PANTHER" id="PTHR37807:SF3">
    <property type="entry name" value="OS07G0160300 PROTEIN"/>
    <property type="match status" value="1"/>
</dbReference>
<dbReference type="STRING" id="47864.GA0070560_109129"/>
<sequence length="203" mass="22219">MEITVQRGRHVLPGTGTNDMVRRPTLVVVSGPPGAGKTTLAHRLARRIGCPAICRDEIKEGIVHAADDVAAAPADELSLRTLPTFFQVLQVLLAAGVTTVAEAAFQDRLWRPHLHPLRALADVRVVHCQVTAAAAWSRIHRRRDENPVRRAHADAFLVDPRVHSAGHDRFDRVRLGVPEIEVDTGDGYRPGLDEIVAFVNAGR</sequence>
<dbReference type="EMBL" id="FMDN01000009">
    <property type="protein sequence ID" value="SCG55278.1"/>
    <property type="molecule type" value="Genomic_DNA"/>
</dbReference>
<keyword evidence="1" id="KW-0808">Transferase</keyword>
<dbReference type="GO" id="GO:0016301">
    <property type="term" value="F:kinase activity"/>
    <property type="evidence" value="ECO:0007669"/>
    <property type="project" value="UniProtKB-KW"/>
</dbReference>
<gene>
    <name evidence="1" type="ORF">GA0070560_109129</name>
</gene>
<name>A0A1C5IA19_9ACTN</name>
<dbReference type="PANTHER" id="PTHR37807">
    <property type="entry name" value="OS07G0160300 PROTEIN"/>
    <property type="match status" value="1"/>
</dbReference>
<organism evidence="1 2">
    <name type="scientific">Micromonospora halophytica</name>
    <dbReference type="NCBI Taxonomy" id="47864"/>
    <lineage>
        <taxon>Bacteria</taxon>
        <taxon>Bacillati</taxon>
        <taxon>Actinomycetota</taxon>
        <taxon>Actinomycetes</taxon>
        <taxon>Micromonosporales</taxon>
        <taxon>Micromonosporaceae</taxon>
        <taxon>Micromonospora</taxon>
    </lineage>
</organism>
<dbReference type="Pfam" id="PF13671">
    <property type="entry name" value="AAA_33"/>
    <property type="match status" value="1"/>
</dbReference>
<dbReference type="Proteomes" id="UP000199408">
    <property type="component" value="Unassembled WGS sequence"/>
</dbReference>
<accession>A0A1C5IA19</accession>
<dbReference type="Gene3D" id="3.40.50.300">
    <property type="entry name" value="P-loop containing nucleotide triphosphate hydrolases"/>
    <property type="match status" value="1"/>
</dbReference>
<protein>
    <submittedName>
        <fullName evidence="1">Predicted kinase</fullName>
    </submittedName>
</protein>
<reference evidence="2" key="1">
    <citation type="submission" date="2016-06" db="EMBL/GenBank/DDBJ databases">
        <authorList>
            <person name="Varghese N."/>
        </authorList>
    </citation>
    <scope>NUCLEOTIDE SEQUENCE [LARGE SCALE GENOMIC DNA]</scope>
    <source>
        <strain evidence="2">DSM 43171</strain>
    </source>
</reference>